<sequence>MIKIKKKLVDNKPVWICALLGAVVFVLIYGVHILNPCYTDWLMTSEDGDLTQHYLGWKFFRHAGWKFPFGLIDTIAYPNMTSVIFTDSIPLFAVFFKAIRFMLPAQFQYFGWFGLLCFMLQGGIGAVLVKKYLKNDFLVVLGGMLFILSPVFIDRMYWMTSLSAHFLCLMALTFIVYYDEVFGKTRNAMIAWAMLGALCASIHIYFLPMCGIILLGFTLIDFVRGRKKWKVLLPLLSYIGSASAVVFLLGGFGSGMQAGNDGVGYYSFNLNGFFNPQGWSGYWKDMPYTDSQYEGFAYLGLGILVLLFLSFVLWLGSIAIKKVRISIWMKEHVQGLSFALIIMVTLIVSASNIVMYNDKVLYELPVSGFIYKMWSVFRATGRLIWPAVYLLVLGAVCMDIKTIGKRTKGLLLTFCLLLQIADIKGMLAQKNEVYNKVNSYQTLLPSEAWRMLAEETDAEHICFVSDVANNRKLLFSFGDYGSNYGLTLSNFYFARSIGDKERIARDEALQELPADTVFIFFKNEAQKCLNYGINYYEIDGLIVGCSVPLGDMQTITEKDLTTYRYELESGQFMNNGEVVDGTWNIHSYGNTYGPYLNAEAGKYKVTVMGGNLVSTDIKCYYSGGDKNLEPQNVILGDTQITYEVELLEHAEDLEFALWNIGGADMIVSDIIIEKE</sequence>
<feature type="transmembrane region" description="Helical" evidence="1">
    <location>
        <begin position="190"/>
        <end position="219"/>
    </location>
</feature>
<keyword evidence="1" id="KW-0472">Membrane</keyword>
<reference evidence="4 5" key="1">
    <citation type="submission" date="2019-03" db="EMBL/GenBank/DDBJ databases">
        <title>Genomic Encyclopedia of Type Strains, Phase IV (KMG-IV): sequencing the most valuable type-strain genomes for metagenomic binning, comparative biology and taxonomic classification.</title>
        <authorList>
            <person name="Goeker M."/>
        </authorList>
    </citation>
    <scope>NUCLEOTIDE SEQUENCE [LARGE SCALE GENOMIC DNA]</scope>
    <source>
        <strain evidence="4 5">DSM 100556</strain>
    </source>
</reference>
<keyword evidence="1" id="KW-0812">Transmembrane</keyword>
<organism evidence="4 5">
    <name type="scientific">Kineothrix alysoides</name>
    <dbReference type="NCBI Taxonomy" id="1469948"/>
    <lineage>
        <taxon>Bacteria</taxon>
        <taxon>Bacillati</taxon>
        <taxon>Bacillota</taxon>
        <taxon>Clostridia</taxon>
        <taxon>Lachnospirales</taxon>
        <taxon>Lachnospiraceae</taxon>
        <taxon>Kineothrix</taxon>
    </lineage>
</organism>
<dbReference type="RefSeq" id="WP_031392406.1">
    <property type="nucleotide sequence ID" value="NZ_JPNB01000002.1"/>
</dbReference>
<feature type="transmembrane region" description="Helical" evidence="1">
    <location>
        <begin position="296"/>
        <end position="315"/>
    </location>
</feature>
<dbReference type="AlphaFoldDB" id="A0A4R1R1V8"/>
<feature type="transmembrane region" description="Helical" evidence="1">
    <location>
        <begin position="75"/>
        <end position="97"/>
    </location>
</feature>
<evidence type="ECO:0000259" key="3">
    <source>
        <dbReference type="Pfam" id="PF25853"/>
    </source>
</evidence>
<feature type="transmembrane region" description="Helical" evidence="1">
    <location>
        <begin position="231"/>
        <end position="252"/>
    </location>
</feature>
<dbReference type="Pfam" id="PF25853">
    <property type="entry name" value="DUF6311_C"/>
    <property type="match status" value="1"/>
</dbReference>
<gene>
    <name evidence="4" type="ORF">EDD76_10471</name>
</gene>
<feature type="transmembrane region" description="Helical" evidence="1">
    <location>
        <begin position="160"/>
        <end position="178"/>
    </location>
</feature>
<feature type="transmembrane region" description="Helical" evidence="1">
    <location>
        <begin position="336"/>
        <end position="356"/>
    </location>
</feature>
<feature type="transmembrane region" description="Helical" evidence="1">
    <location>
        <begin position="12"/>
        <end position="34"/>
    </location>
</feature>
<dbReference type="Pfam" id="PF19830">
    <property type="entry name" value="DUF6311"/>
    <property type="match status" value="1"/>
</dbReference>
<keyword evidence="1" id="KW-1133">Transmembrane helix</keyword>
<feature type="transmembrane region" description="Helical" evidence="1">
    <location>
        <begin position="135"/>
        <end position="153"/>
    </location>
</feature>
<accession>A0A4R1R1V8</accession>
<feature type="domain" description="DUF6311" evidence="2">
    <location>
        <begin position="18"/>
        <end position="424"/>
    </location>
</feature>
<evidence type="ECO:0000256" key="1">
    <source>
        <dbReference type="SAM" id="Phobius"/>
    </source>
</evidence>
<evidence type="ECO:0000313" key="4">
    <source>
        <dbReference type="EMBL" id="TCL59335.1"/>
    </source>
</evidence>
<dbReference type="InterPro" id="IPR046278">
    <property type="entry name" value="DUF6311"/>
</dbReference>
<protein>
    <recommendedName>
        <fullName evidence="6">4-amino-4-deoxy-L-arabinose transferase-like glycosyltransferase</fullName>
    </recommendedName>
</protein>
<dbReference type="Proteomes" id="UP000295718">
    <property type="component" value="Unassembled WGS sequence"/>
</dbReference>
<name>A0A4R1R1V8_9FIRM</name>
<keyword evidence="5" id="KW-1185">Reference proteome</keyword>
<dbReference type="STRING" id="1469948.GCA_000732725_03792"/>
<dbReference type="OrthoDB" id="1814621at2"/>
<feature type="transmembrane region" description="Helical" evidence="1">
    <location>
        <begin position="376"/>
        <end position="397"/>
    </location>
</feature>
<dbReference type="EMBL" id="SLUO01000004">
    <property type="protein sequence ID" value="TCL59335.1"/>
    <property type="molecule type" value="Genomic_DNA"/>
</dbReference>
<feature type="transmembrane region" description="Helical" evidence="1">
    <location>
        <begin position="109"/>
        <end position="129"/>
    </location>
</feature>
<evidence type="ECO:0000259" key="2">
    <source>
        <dbReference type="Pfam" id="PF19830"/>
    </source>
</evidence>
<proteinExistence type="predicted"/>
<comment type="caution">
    <text evidence="4">The sequence shown here is derived from an EMBL/GenBank/DDBJ whole genome shotgun (WGS) entry which is preliminary data.</text>
</comment>
<evidence type="ECO:0008006" key="6">
    <source>
        <dbReference type="Google" id="ProtNLM"/>
    </source>
</evidence>
<feature type="domain" description="DUF6311" evidence="3">
    <location>
        <begin position="448"/>
        <end position="545"/>
    </location>
</feature>
<dbReference type="InterPro" id="IPR058671">
    <property type="entry name" value="DUF6311_C"/>
</dbReference>
<evidence type="ECO:0000313" key="5">
    <source>
        <dbReference type="Proteomes" id="UP000295718"/>
    </source>
</evidence>